<dbReference type="AlphaFoldDB" id="A0A327JTC6"/>
<dbReference type="Gene3D" id="1.20.5.160">
    <property type="entry name" value="Bacterial aa3 type cytochrome c oxidase subunit IV"/>
    <property type="match status" value="1"/>
</dbReference>
<organism evidence="2 3">
    <name type="scientific">Rhodobium orientis</name>
    <dbReference type="NCBI Taxonomy" id="34017"/>
    <lineage>
        <taxon>Bacteria</taxon>
        <taxon>Pseudomonadati</taxon>
        <taxon>Pseudomonadota</taxon>
        <taxon>Alphaproteobacteria</taxon>
        <taxon>Hyphomicrobiales</taxon>
        <taxon>Rhodobiaceae</taxon>
        <taxon>Rhodobium</taxon>
    </lineage>
</organism>
<evidence type="ECO:0000256" key="1">
    <source>
        <dbReference type="SAM" id="Phobius"/>
    </source>
</evidence>
<feature type="transmembrane region" description="Helical" evidence="1">
    <location>
        <begin position="75"/>
        <end position="93"/>
    </location>
</feature>
<comment type="caution">
    <text evidence="2">The sequence shown here is derived from an EMBL/GenBank/DDBJ whole genome shotgun (WGS) entry which is preliminary data.</text>
</comment>
<evidence type="ECO:0000313" key="3">
    <source>
        <dbReference type="Proteomes" id="UP000249299"/>
    </source>
</evidence>
<dbReference type="RefSeq" id="WP_111432846.1">
    <property type="nucleotide sequence ID" value="NZ_JACIGG010000007.1"/>
</dbReference>
<accession>A0A327JTC6</accession>
<keyword evidence="1" id="KW-0812">Transmembrane</keyword>
<dbReference type="Proteomes" id="UP000249299">
    <property type="component" value="Unassembled WGS sequence"/>
</dbReference>
<evidence type="ECO:0008006" key="4">
    <source>
        <dbReference type="Google" id="ProtNLM"/>
    </source>
</evidence>
<dbReference type="InterPro" id="IPR036596">
    <property type="entry name" value="Cyt-C_aa3_sf"/>
</dbReference>
<name>A0A327JTC6_9HYPH</name>
<reference evidence="2 3" key="1">
    <citation type="submission" date="2017-07" db="EMBL/GenBank/DDBJ databases">
        <title>Draft Genome Sequences of Select Purple Nonsulfur Bacteria.</title>
        <authorList>
            <person name="Lasarre B."/>
            <person name="Mckinlay J.B."/>
        </authorList>
    </citation>
    <scope>NUCLEOTIDE SEQUENCE [LARGE SCALE GENOMIC DNA]</scope>
    <source>
        <strain evidence="2 3">DSM 11290</strain>
    </source>
</reference>
<proteinExistence type="predicted"/>
<dbReference type="SUPFAM" id="SSF81469">
    <property type="entry name" value="Bacterial aa3 type cytochrome c oxidase subunit IV"/>
    <property type="match status" value="1"/>
</dbReference>
<evidence type="ECO:0000313" key="2">
    <source>
        <dbReference type="EMBL" id="RAI29311.1"/>
    </source>
</evidence>
<feature type="transmembrane region" description="Helical" evidence="1">
    <location>
        <begin position="21"/>
        <end position="44"/>
    </location>
</feature>
<keyword evidence="3" id="KW-1185">Reference proteome</keyword>
<feature type="transmembrane region" description="Helical" evidence="1">
    <location>
        <begin position="50"/>
        <end position="70"/>
    </location>
</feature>
<keyword evidence="1" id="KW-1133">Transmembrane helix</keyword>
<gene>
    <name evidence="2" type="ORF">CH339_03225</name>
</gene>
<dbReference type="OrthoDB" id="8449817at2"/>
<keyword evidence="1" id="KW-0472">Membrane</keyword>
<dbReference type="EMBL" id="NPEV01000004">
    <property type="protein sequence ID" value="RAI29311.1"/>
    <property type="molecule type" value="Genomic_DNA"/>
</dbReference>
<protein>
    <recommendedName>
        <fullName evidence="4">Aa3-type cytochrome c oxidase subunit IV</fullName>
    </recommendedName>
</protein>
<sequence>MSQTSQPATDFNTHHETYERFMSLIKVSVANIFSILVALVLFAFGGSWSVWTGSLIVFLAIVTALIGLFAGPRGWIPGGLVFVLGVAFVVLTVA</sequence>